<proteinExistence type="predicted"/>
<gene>
    <name evidence="1" type="ORF">HMPREF1541_03353</name>
</gene>
<protein>
    <submittedName>
        <fullName evidence="1">Uncharacterized protein</fullName>
    </submittedName>
</protein>
<accession>W2S075</accession>
<dbReference type="VEuPathDB" id="FungiDB:HMPREF1541_03353"/>
<organism evidence="1 2">
    <name type="scientific">Cyphellophora europaea (strain CBS 101466)</name>
    <name type="common">Phialophora europaea</name>
    <dbReference type="NCBI Taxonomy" id="1220924"/>
    <lineage>
        <taxon>Eukaryota</taxon>
        <taxon>Fungi</taxon>
        <taxon>Dikarya</taxon>
        <taxon>Ascomycota</taxon>
        <taxon>Pezizomycotina</taxon>
        <taxon>Eurotiomycetes</taxon>
        <taxon>Chaetothyriomycetidae</taxon>
        <taxon>Chaetothyriales</taxon>
        <taxon>Cyphellophoraceae</taxon>
        <taxon>Cyphellophora</taxon>
    </lineage>
</organism>
<dbReference type="GeneID" id="19970692"/>
<dbReference type="Proteomes" id="UP000030752">
    <property type="component" value="Unassembled WGS sequence"/>
</dbReference>
<dbReference type="AlphaFoldDB" id="W2S075"/>
<dbReference type="RefSeq" id="XP_008715927.1">
    <property type="nucleotide sequence ID" value="XM_008717705.1"/>
</dbReference>
<sequence length="31" mass="3652">MHLPSSGERMGRSVFVPRRSWGTAKIRLRWP</sequence>
<evidence type="ECO:0000313" key="2">
    <source>
        <dbReference type="Proteomes" id="UP000030752"/>
    </source>
</evidence>
<evidence type="ECO:0000313" key="1">
    <source>
        <dbReference type="EMBL" id="ETN41418.1"/>
    </source>
</evidence>
<dbReference type="InParanoid" id="W2S075"/>
<dbReference type="EMBL" id="KB822719">
    <property type="protein sequence ID" value="ETN41418.1"/>
    <property type="molecule type" value="Genomic_DNA"/>
</dbReference>
<dbReference type="HOGENOM" id="CLU_3399376_0_0_1"/>
<keyword evidence="2" id="KW-1185">Reference proteome</keyword>
<reference evidence="1 2" key="1">
    <citation type="submission" date="2013-03" db="EMBL/GenBank/DDBJ databases">
        <title>The Genome Sequence of Phialophora europaea CBS 101466.</title>
        <authorList>
            <consortium name="The Broad Institute Genomics Platform"/>
            <person name="Cuomo C."/>
            <person name="de Hoog S."/>
            <person name="Gorbushina A."/>
            <person name="Walker B."/>
            <person name="Young S.K."/>
            <person name="Zeng Q."/>
            <person name="Gargeya S."/>
            <person name="Fitzgerald M."/>
            <person name="Haas B."/>
            <person name="Abouelleil A."/>
            <person name="Allen A.W."/>
            <person name="Alvarado L."/>
            <person name="Arachchi H.M."/>
            <person name="Berlin A.M."/>
            <person name="Chapman S.B."/>
            <person name="Gainer-Dewar J."/>
            <person name="Goldberg J."/>
            <person name="Griggs A."/>
            <person name="Gujja S."/>
            <person name="Hansen M."/>
            <person name="Howarth C."/>
            <person name="Imamovic A."/>
            <person name="Ireland A."/>
            <person name="Larimer J."/>
            <person name="McCowan C."/>
            <person name="Murphy C."/>
            <person name="Pearson M."/>
            <person name="Poon T.W."/>
            <person name="Priest M."/>
            <person name="Roberts A."/>
            <person name="Saif S."/>
            <person name="Shea T."/>
            <person name="Sisk P."/>
            <person name="Sykes S."/>
            <person name="Wortman J."/>
            <person name="Nusbaum C."/>
            <person name="Birren B."/>
        </authorList>
    </citation>
    <scope>NUCLEOTIDE SEQUENCE [LARGE SCALE GENOMIC DNA]</scope>
    <source>
        <strain evidence="1 2">CBS 101466</strain>
    </source>
</reference>
<name>W2S075_CYPE1</name>